<accession>A0ABR8MPN8</accession>
<sequence length="136" mass="14615">MLKRLIELLAAPLLHAILSTVFLSALSTSTSSSAIIIWLLALLISNCIVTALTADGKWYMFIFSLGIFLVLISIPIILKIGIEDMGTGFMLPYLGLPITIGSLVLGTVQGILLSSLLREPIERLKSGTAQTKSTEL</sequence>
<keyword evidence="3" id="KW-1185">Reference proteome</keyword>
<evidence type="ECO:0008006" key="4">
    <source>
        <dbReference type="Google" id="ProtNLM"/>
    </source>
</evidence>
<organism evidence="2 3">
    <name type="scientific">Paenibacillus terricola</name>
    <dbReference type="NCBI Taxonomy" id="2763503"/>
    <lineage>
        <taxon>Bacteria</taxon>
        <taxon>Bacillati</taxon>
        <taxon>Bacillota</taxon>
        <taxon>Bacilli</taxon>
        <taxon>Bacillales</taxon>
        <taxon>Paenibacillaceae</taxon>
        <taxon>Paenibacillus</taxon>
    </lineage>
</organism>
<name>A0ABR8MPN8_9BACL</name>
<gene>
    <name evidence="2" type="ORF">H8B09_03890</name>
</gene>
<evidence type="ECO:0000313" key="3">
    <source>
        <dbReference type="Proteomes" id="UP000609346"/>
    </source>
</evidence>
<dbReference type="RefSeq" id="WP_191202139.1">
    <property type="nucleotide sequence ID" value="NZ_JACXZA010000001.1"/>
</dbReference>
<protein>
    <recommendedName>
        <fullName evidence="4">Phage holin family protein</fullName>
    </recommendedName>
</protein>
<feature type="transmembrane region" description="Helical" evidence="1">
    <location>
        <begin position="33"/>
        <end position="52"/>
    </location>
</feature>
<keyword evidence="1" id="KW-0472">Membrane</keyword>
<dbReference type="EMBL" id="JACXZA010000001">
    <property type="protein sequence ID" value="MBD3917883.1"/>
    <property type="molecule type" value="Genomic_DNA"/>
</dbReference>
<comment type="caution">
    <text evidence="2">The sequence shown here is derived from an EMBL/GenBank/DDBJ whole genome shotgun (WGS) entry which is preliminary data.</text>
</comment>
<keyword evidence="1" id="KW-0812">Transmembrane</keyword>
<keyword evidence="1" id="KW-1133">Transmembrane helix</keyword>
<proteinExistence type="predicted"/>
<evidence type="ECO:0000256" key="1">
    <source>
        <dbReference type="SAM" id="Phobius"/>
    </source>
</evidence>
<evidence type="ECO:0000313" key="2">
    <source>
        <dbReference type="EMBL" id="MBD3917883.1"/>
    </source>
</evidence>
<feature type="transmembrane region" description="Helical" evidence="1">
    <location>
        <begin position="94"/>
        <end position="117"/>
    </location>
</feature>
<feature type="transmembrane region" description="Helical" evidence="1">
    <location>
        <begin position="59"/>
        <end position="82"/>
    </location>
</feature>
<reference evidence="2 3" key="1">
    <citation type="submission" date="2020-09" db="EMBL/GenBank/DDBJ databases">
        <title>Paenibacillus sp. strain PR3 16S rRNA gene Genome sequencing and assembly.</title>
        <authorList>
            <person name="Kim J."/>
        </authorList>
    </citation>
    <scope>NUCLEOTIDE SEQUENCE [LARGE SCALE GENOMIC DNA]</scope>
    <source>
        <strain evidence="2 3">PR3</strain>
    </source>
</reference>
<dbReference type="Proteomes" id="UP000609346">
    <property type="component" value="Unassembled WGS sequence"/>
</dbReference>